<dbReference type="Proteomes" id="UP000316628">
    <property type="component" value="Unassembled WGS sequence"/>
</dbReference>
<protein>
    <recommendedName>
        <fullName evidence="3">DUF1062 domain-containing protein</fullName>
    </recommendedName>
</protein>
<organism evidence="1 2">
    <name type="scientific">Saccharothrix saharensis</name>
    <dbReference type="NCBI Taxonomy" id="571190"/>
    <lineage>
        <taxon>Bacteria</taxon>
        <taxon>Bacillati</taxon>
        <taxon>Actinomycetota</taxon>
        <taxon>Actinomycetes</taxon>
        <taxon>Pseudonocardiales</taxon>
        <taxon>Pseudonocardiaceae</taxon>
        <taxon>Saccharothrix</taxon>
    </lineage>
</organism>
<name>A0A543JP65_9PSEU</name>
<sequence length="213" mass="23547">MSSSRVPADNAASDVDRKALWVVKELGLPAIVTACPSCRSTRHHPTGKFRVNAGGKLLDVWLLIGCDGCGRTSKIPLHERVHVRALEHERLRLFEDNDAALVRLLVMDPALARRSGYRLEWSGTWELETDMPFYDLDGDDPAPLEVVVRFELPAPVRVEKLLTAGFGLSRPAVRALVASGRVHLPVPVDARAREDFTFFVRPLDRGATAGPRP</sequence>
<dbReference type="OrthoDB" id="9810886at2"/>
<dbReference type="InterPro" id="IPR009412">
    <property type="entry name" value="DUF1062"/>
</dbReference>
<dbReference type="Pfam" id="PF06353">
    <property type="entry name" value="DUF1062"/>
    <property type="match status" value="1"/>
</dbReference>
<dbReference type="EMBL" id="VFPP01000001">
    <property type="protein sequence ID" value="TQM84568.1"/>
    <property type="molecule type" value="Genomic_DNA"/>
</dbReference>
<accession>A0A543JP65</accession>
<dbReference type="AlphaFoldDB" id="A0A543JP65"/>
<comment type="caution">
    <text evidence="1">The sequence shown here is derived from an EMBL/GenBank/DDBJ whole genome shotgun (WGS) entry which is preliminary data.</text>
</comment>
<evidence type="ECO:0000313" key="1">
    <source>
        <dbReference type="EMBL" id="TQM84568.1"/>
    </source>
</evidence>
<evidence type="ECO:0000313" key="2">
    <source>
        <dbReference type="Proteomes" id="UP000316628"/>
    </source>
</evidence>
<gene>
    <name evidence="1" type="ORF">FHX81_7023</name>
</gene>
<evidence type="ECO:0008006" key="3">
    <source>
        <dbReference type="Google" id="ProtNLM"/>
    </source>
</evidence>
<reference evidence="1 2" key="1">
    <citation type="submission" date="2019-06" db="EMBL/GenBank/DDBJ databases">
        <title>Sequencing the genomes of 1000 actinobacteria strains.</title>
        <authorList>
            <person name="Klenk H.-P."/>
        </authorList>
    </citation>
    <scope>NUCLEOTIDE SEQUENCE [LARGE SCALE GENOMIC DNA]</scope>
    <source>
        <strain evidence="1 2">DSM 45456</strain>
    </source>
</reference>
<keyword evidence="2" id="KW-1185">Reference proteome</keyword>
<proteinExistence type="predicted"/>